<dbReference type="KEGG" id="hnv:DDQ68_04815"/>
<dbReference type="EMBL" id="CP029145">
    <property type="protein sequence ID" value="AWM32172.1"/>
    <property type="molecule type" value="Genomic_DNA"/>
</dbReference>
<keyword evidence="2" id="KW-1185">Reference proteome</keyword>
<reference evidence="2" key="1">
    <citation type="submission" date="2018-04" db="EMBL/GenBank/DDBJ databases">
        <title>Complete genome of Antarctic heterotrophic bacterium Hymenobacter nivis.</title>
        <authorList>
            <person name="Terashima M."/>
        </authorList>
    </citation>
    <scope>NUCLEOTIDE SEQUENCE [LARGE SCALE GENOMIC DNA]</scope>
    <source>
        <strain evidence="2">NBRC 111535</strain>
    </source>
</reference>
<gene>
    <name evidence="1" type="ORF">DDQ68_04815</name>
</gene>
<name>A0A2Z3GJJ9_9BACT</name>
<evidence type="ECO:0000313" key="2">
    <source>
        <dbReference type="Proteomes" id="UP000245999"/>
    </source>
</evidence>
<organism evidence="1 2">
    <name type="scientific">Hymenobacter nivis</name>
    <dbReference type="NCBI Taxonomy" id="1850093"/>
    <lineage>
        <taxon>Bacteria</taxon>
        <taxon>Pseudomonadati</taxon>
        <taxon>Bacteroidota</taxon>
        <taxon>Cytophagia</taxon>
        <taxon>Cytophagales</taxon>
        <taxon>Hymenobacteraceae</taxon>
        <taxon>Hymenobacter</taxon>
    </lineage>
</organism>
<dbReference type="AlphaFoldDB" id="A0A2Z3GJJ9"/>
<sequence length="78" mass="8525">MYQTFNQGQTSERLTAVVLVSMNAGEVEAGLASKAKEADSCESASLIMCRWVMGSACSRIILVFSMGLDDWVKMVNEK</sequence>
<evidence type="ECO:0000313" key="1">
    <source>
        <dbReference type="EMBL" id="AWM32172.1"/>
    </source>
</evidence>
<proteinExistence type="predicted"/>
<accession>A0A2Z3GJJ9</accession>
<protein>
    <submittedName>
        <fullName evidence="1">Uncharacterized protein</fullName>
    </submittedName>
</protein>
<dbReference type="Proteomes" id="UP000245999">
    <property type="component" value="Chromosome"/>
</dbReference>